<name>A0A0H2X4R6_XANC8</name>
<dbReference type="KEGG" id="xcb:XC_0414"/>
<sequence>MTAKETPMQIQIQTDNHVPHDPSVVQHVEKTCSAQLAHFAHDITRVEVHLRDENGQRGGAADRTCSIEAHVAGLPPIAASNSAETTASAVTGAARKLRSAIESARGKQQAKATAPAPDPL</sequence>
<dbReference type="HOGENOM" id="CLU_142879_0_0_6"/>
<dbReference type="Pfam" id="PF02482">
    <property type="entry name" value="Ribosomal_S30AE"/>
    <property type="match status" value="1"/>
</dbReference>
<dbReference type="AlphaFoldDB" id="A0A0H2X4R6"/>
<dbReference type="Proteomes" id="UP000000420">
    <property type="component" value="Chromosome"/>
</dbReference>
<reference evidence="2 3" key="1">
    <citation type="journal article" date="2005" name="Genome Res.">
        <title>Comparative and functional genomic analyses of the pathogenicity of phytopathogen Xanthomonas campestris pv. campestris.</title>
        <authorList>
            <person name="Qian W."/>
            <person name="Jia Y."/>
            <person name="Ren S.X."/>
            <person name="He Y.Q."/>
            <person name="Feng J.X."/>
            <person name="Lu L.F."/>
            <person name="Sun Q."/>
            <person name="Ying G."/>
            <person name="Tang D.J."/>
            <person name="Tang H."/>
            <person name="Wu W."/>
            <person name="Hao P."/>
            <person name="Wang L."/>
            <person name="Jiang B.L."/>
            <person name="Zeng S."/>
            <person name="Gu W.Y."/>
            <person name="Lu G."/>
            <person name="Rong L."/>
            <person name="Tian Y."/>
            <person name="Yao Z."/>
            <person name="Fu G."/>
            <person name="Chen B."/>
            <person name="Fang R."/>
            <person name="Qiang B."/>
            <person name="Chen Z."/>
            <person name="Zhao G.P."/>
            <person name="Tang J.L."/>
            <person name="He C."/>
        </authorList>
    </citation>
    <scope>NUCLEOTIDE SEQUENCE [LARGE SCALE GENOMIC DNA]</scope>
    <source>
        <strain evidence="2 3">8004</strain>
    </source>
</reference>
<evidence type="ECO:0008006" key="4">
    <source>
        <dbReference type="Google" id="ProtNLM"/>
    </source>
</evidence>
<protein>
    <recommendedName>
        <fullName evidence="4">HPF/RaiA family ribosome-associated protein</fullName>
    </recommendedName>
</protein>
<evidence type="ECO:0000313" key="3">
    <source>
        <dbReference type="Proteomes" id="UP000000420"/>
    </source>
</evidence>
<feature type="region of interest" description="Disordered" evidence="1">
    <location>
        <begin position="99"/>
        <end position="120"/>
    </location>
</feature>
<evidence type="ECO:0000256" key="1">
    <source>
        <dbReference type="SAM" id="MobiDB-lite"/>
    </source>
</evidence>
<proteinExistence type="predicted"/>
<accession>A0A0H2X4R6</accession>
<evidence type="ECO:0000313" key="2">
    <source>
        <dbReference type="EMBL" id="AAY47498.1"/>
    </source>
</evidence>
<dbReference type="Gene3D" id="3.30.160.100">
    <property type="entry name" value="Ribosome hibernation promotion factor-like"/>
    <property type="match status" value="1"/>
</dbReference>
<dbReference type="InterPro" id="IPR003489">
    <property type="entry name" value="RHF/RaiA"/>
</dbReference>
<dbReference type="InterPro" id="IPR036567">
    <property type="entry name" value="RHF-like"/>
</dbReference>
<dbReference type="EMBL" id="CP000050">
    <property type="protein sequence ID" value="AAY47498.1"/>
    <property type="molecule type" value="Genomic_DNA"/>
</dbReference>
<dbReference type="SUPFAM" id="SSF69754">
    <property type="entry name" value="Ribosome binding protein Y (YfiA homologue)"/>
    <property type="match status" value="1"/>
</dbReference>
<gene>
    <name evidence="2" type="ordered locus">XC_0414</name>
</gene>
<organism evidence="2 3">
    <name type="scientific">Xanthomonas campestris pv. campestris (strain 8004)</name>
    <dbReference type="NCBI Taxonomy" id="314565"/>
    <lineage>
        <taxon>Bacteria</taxon>
        <taxon>Pseudomonadati</taxon>
        <taxon>Pseudomonadota</taxon>
        <taxon>Gammaproteobacteria</taxon>
        <taxon>Lysobacterales</taxon>
        <taxon>Lysobacteraceae</taxon>
        <taxon>Xanthomonas</taxon>
    </lineage>
</organism>